<dbReference type="Pfam" id="PF13579">
    <property type="entry name" value="Glyco_trans_4_4"/>
    <property type="match status" value="1"/>
</dbReference>
<dbReference type="Pfam" id="PF00534">
    <property type="entry name" value="Glycos_transf_1"/>
    <property type="match status" value="1"/>
</dbReference>
<dbReference type="EMBL" id="ADVR01000036">
    <property type="protein sequence ID" value="EFO80893.1"/>
    <property type="molecule type" value="Genomic_DNA"/>
</dbReference>
<evidence type="ECO:0000259" key="2">
    <source>
        <dbReference type="Pfam" id="PF00534"/>
    </source>
</evidence>
<dbReference type="InterPro" id="IPR001296">
    <property type="entry name" value="Glyco_trans_1"/>
</dbReference>
<comment type="caution">
    <text evidence="4">The sequence shown here is derived from an EMBL/GenBank/DDBJ whole genome shotgun (WGS) entry which is preliminary data.</text>
</comment>
<dbReference type="eggNOG" id="COG0438">
    <property type="taxonomic scope" value="Bacteria"/>
</dbReference>
<dbReference type="PANTHER" id="PTHR45947">
    <property type="entry name" value="SULFOQUINOVOSYL TRANSFERASE SQD2"/>
    <property type="match status" value="1"/>
</dbReference>
<dbReference type="HOGENOM" id="CLU_009583_2_2_0"/>
<keyword evidence="4" id="KW-0808">Transferase</keyword>
<evidence type="ECO:0000313" key="5">
    <source>
        <dbReference type="Proteomes" id="UP000054010"/>
    </source>
</evidence>
<dbReference type="Proteomes" id="UP000054010">
    <property type="component" value="Unassembled WGS sequence"/>
</dbReference>
<evidence type="ECO:0000259" key="3">
    <source>
        <dbReference type="Pfam" id="PF13579"/>
    </source>
</evidence>
<dbReference type="InterPro" id="IPR028098">
    <property type="entry name" value="Glyco_trans_4-like_N"/>
</dbReference>
<gene>
    <name evidence="4" type="ORF">OSCT_1262</name>
</gene>
<name>E1ID61_9CHLR</name>
<reference evidence="4 5" key="1">
    <citation type="journal article" date="2011" name="J. Bacteriol.">
        <title>Draft genome sequence of the anoxygenic filamentous phototrophic bacterium Oscillochloris trichoides subsp. DG-6.</title>
        <authorList>
            <person name="Kuznetsov B.B."/>
            <person name="Ivanovsky R.N."/>
            <person name="Keppen O.I."/>
            <person name="Sukhacheva M.V."/>
            <person name="Bumazhkin B.K."/>
            <person name="Patutina E.O."/>
            <person name="Beletsky A.V."/>
            <person name="Mardanov A.V."/>
            <person name="Baslerov R.V."/>
            <person name="Panteleeva A.N."/>
            <person name="Kolganova T.V."/>
            <person name="Ravin N.V."/>
            <person name="Skryabin K.G."/>
        </authorList>
    </citation>
    <scope>NUCLEOTIDE SEQUENCE [LARGE SCALE GENOMIC DNA]</scope>
    <source>
        <strain evidence="4 5">DG-6</strain>
    </source>
</reference>
<dbReference type="InterPro" id="IPR050194">
    <property type="entry name" value="Glycosyltransferase_grp1"/>
</dbReference>
<keyword evidence="5" id="KW-1185">Reference proteome</keyword>
<feature type="compositionally biased region" description="Basic and acidic residues" evidence="1">
    <location>
        <begin position="407"/>
        <end position="420"/>
    </location>
</feature>
<dbReference type="SUPFAM" id="SSF53756">
    <property type="entry name" value="UDP-Glycosyltransferase/glycogen phosphorylase"/>
    <property type="match status" value="1"/>
</dbReference>
<dbReference type="GO" id="GO:0016757">
    <property type="term" value="F:glycosyltransferase activity"/>
    <property type="evidence" value="ECO:0007669"/>
    <property type="project" value="InterPro"/>
</dbReference>
<organism evidence="4 5">
    <name type="scientific">Oscillochloris trichoides DG-6</name>
    <dbReference type="NCBI Taxonomy" id="765420"/>
    <lineage>
        <taxon>Bacteria</taxon>
        <taxon>Bacillati</taxon>
        <taxon>Chloroflexota</taxon>
        <taxon>Chloroflexia</taxon>
        <taxon>Chloroflexales</taxon>
        <taxon>Chloroflexineae</taxon>
        <taxon>Oscillochloridaceae</taxon>
        <taxon>Oscillochloris</taxon>
    </lineage>
</organism>
<feature type="domain" description="Glycosyl transferase family 1" evidence="2">
    <location>
        <begin position="210"/>
        <end position="376"/>
    </location>
</feature>
<protein>
    <submittedName>
        <fullName evidence="4">Glycosyl transferase, group 1</fullName>
    </submittedName>
</protein>
<feature type="region of interest" description="Disordered" evidence="1">
    <location>
        <begin position="400"/>
        <end position="420"/>
    </location>
</feature>
<evidence type="ECO:0000256" key="1">
    <source>
        <dbReference type="SAM" id="MobiDB-lite"/>
    </source>
</evidence>
<sequence>MQSMKHTILMLASTSFFSDYGNHVRIWEEARALQKRGHRLILATYHNGDNMPGLDIRRSWDVPWIKRAVVGSSRHKLYLDVGLGWRALRVALKERPTIIHAHTHEAAAIGLPLRSLFRAPLILDYQGSMTSEMLDHGFVRKQNPLYRLLVAVEQMINRKSDAIMTSTHNAANQLRQAGIVPHERIYAVTDSVDTDRFRPYDGSPAWQAQRIELRAQLGIPAGRRIIAYIGLLAPYQGTNVLIEAAAILVRRRPDVHFLIMGHPDPHSYRTYAASLGVGDHVTLPGRIIYRDLHSYLALGDVAVAPKMSLTEGNGKISNYMAMGLPVVAFETPVSREILGDCGIYAQLGSAEDLAAKLELALDDRELAHHLAATGRARAISDFSWEQAARQIETIYQQAMARRHHTPHLAEEDPHPAKIKQ</sequence>
<dbReference type="Gene3D" id="3.40.50.2000">
    <property type="entry name" value="Glycogen Phosphorylase B"/>
    <property type="match status" value="2"/>
</dbReference>
<dbReference type="PANTHER" id="PTHR45947:SF3">
    <property type="entry name" value="SULFOQUINOVOSYL TRANSFERASE SQD2"/>
    <property type="match status" value="1"/>
</dbReference>
<dbReference type="STRING" id="765420.OSCT_1262"/>
<dbReference type="AlphaFoldDB" id="E1ID61"/>
<evidence type="ECO:0000313" key="4">
    <source>
        <dbReference type="EMBL" id="EFO80893.1"/>
    </source>
</evidence>
<accession>E1ID61</accession>
<proteinExistence type="predicted"/>
<feature type="domain" description="Glycosyltransferase subfamily 4-like N-terminal" evidence="3">
    <location>
        <begin position="23"/>
        <end position="185"/>
    </location>
</feature>
<dbReference type="CDD" id="cd03801">
    <property type="entry name" value="GT4_PimA-like"/>
    <property type="match status" value="1"/>
</dbReference>